<keyword evidence="2" id="KW-1185">Reference proteome</keyword>
<evidence type="ECO:0000313" key="2">
    <source>
        <dbReference type="Proteomes" id="UP000295151"/>
    </source>
</evidence>
<dbReference type="OrthoDB" id="2604865at2"/>
<comment type="caution">
    <text evidence="1">The sequence shown here is derived from an EMBL/GenBank/DDBJ whole genome shotgun (WGS) entry which is preliminary data.</text>
</comment>
<accession>A0A4R7TG15</accession>
<reference evidence="1 2" key="1">
    <citation type="submission" date="2019-03" db="EMBL/GenBank/DDBJ databases">
        <title>Genomic Encyclopedia of Type Strains, Phase III (KMG-III): the genomes of soil and plant-associated and newly described type strains.</title>
        <authorList>
            <person name="Whitman W."/>
        </authorList>
    </citation>
    <scope>NUCLEOTIDE SEQUENCE [LARGE SCALE GENOMIC DNA]</scope>
    <source>
        <strain evidence="1 2">VKM Ac-2575</strain>
    </source>
</reference>
<name>A0A4R7TG15_9ACTN</name>
<dbReference type="EMBL" id="SOCE01000001">
    <property type="protein sequence ID" value="TDU91212.1"/>
    <property type="molecule type" value="Genomic_DNA"/>
</dbReference>
<dbReference type="Gene3D" id="2.40.30.100">
    <property type="entry name" value="AF2212/PG0164-like"/>
    <property type="match status" value="1"/>
</dbReference>
<gene>
    <name evidence="1" type="ORF">EV138_4813</name>
</gene>
<sequence>MRFRTVLAGTTKTGIEVPPEVIAALGSGKKPAVKVTVNGYSYRSTVAVMGGKFMIGVSAERRAAAGIEGGDEIDVELELDTAPREVAVPADFAKALDGEPAARKFFDGLSYSQRSWFVLGIEEAKKPETRQNRIVKAVERLASGRGQR</sequence>
<protein>
    <submittedName>
        <fullName evidence="1">Uncharacterized protein DUF1905</fullName>
    </submittedName>
</protein>
<dbReference type="Pfam" id="PF13376">
    <property type="entry name" value="OmdA"/>
    <property type="match status" value="1"/>
</dbReference>
<dbReference type="AlphaFoldDB" id="A0A4R7TG15"/>
<evidence type="ECO:0000313" key="1">
    <source>
        <dbReference type="EMBL" id="TDU91212.1"/>
    </source>
</evidence>
<dbReference type="InterPro" id="IPR037079">
    <property type="entry name" value="AF2212/PG0164-like_sf"/>
</dbReference>
<dbReference type="SUPFAM" id="SSF141694">
    <property type="entry name" value="AF2212/PG0164-like"/>
    <property type="match status" value="1"/>
</dbReference>
<dbReference type="Pfam" id="PF08922">
    <property type="entry name" value="DUF1905"/>
    <property type="match status" value="1"/>
</dbReference>
<proteinExistence type="predicted"/>
<organism evidence="1 2">
    <name type="scientific">Kribbella voronezhensis</name>
    <dbReference type="NCBI Taxonomy" id="2512212"/>
    <lineage>
        <taxon>Bacteria</taxon>
        <taxon>Bacillati</taxon>
        <taxon>Actinomycetota</taxon>
        <taxon>Actinomycetes</taxon>
        <taxon>Propionibacteriales</taxon>
        <taxon>Kribbellaceae</taxon>
        <taxon>Kribbella</taxon>
    </lineage>
</organism>
<dbReference type="Proteomes" id="UP000295151">
    <property type="component" value="Unassembled WGS sequence"/>
</dbReference>
<dbReference type="InterPro" id="IPR015018">
    <property type="entry name" value="DUF1905"/>
</dbReference>
<dbReference type="RefSeq" id="WP_133980994.1">
    <property type="nucleotide sequence ID" value="NZ_SOCE01000001.1"/>
</dbReference>